<evidence type="ECO:0000259" key="11">
    <source>
        <dbReference type="PROSITE" id="PS51217"/>
    </source>
</evidence>
<dbReference type="AlphaFoldDB" id="A0AAU6P6T4"/>
<gene>
    <name evidence="13" type="ORF">R3L15_13805</name>
    <name evidence="12" type="ORF">R3L16_07785</name>
</gene>
<evidence type="ECO:0000256" key="4">
    <source>
        <dbReference type="ARBA" id="ARBA00022840"/>
    </source>
</evidence>
<keyword evidence="1 9" id="KW-0547">Nucleotide-binding</keyword>
<evidence type="ECO:0000313" key="13">
    <source>
        <dbReference type="EMBL" id="WXA13185.1"/>
    </source>
</evidence>
<dbReference type="InterPro" id="IPR014017">
    <property type="entry name" value="DNA_helicase_UvrD-like_C"/>
</dbReference>
<evidence type="ECO:0000313" key="14">
    <source>
        <dbReference type="Proteomes" id="UP001368318"/>
    </source>
</evidence>
<feature type="domain" description="UvrD-like helicase ATP-binding" evidence="10">
    <location>
        <begin position="1"/>
        <end position="472"/>
    </location>
</feature>
<evidence type="ECO:0000256" key="9">
    <source>
        <dbReference type="PROSITE-ProRule" id="PRU00560"/>
    </source>
</evidence>
<evidence type="ECO:0000256" key="1">
    <source>
        <dbReference type="ARBA" id="ARBA00022741"/>
    </source>
</evidence>
<dbReference type="InterPro" id="IPR014016">
    <property type="entry name" value="UvrD-like_ATP-bd"/>
</dbReference>
<evidence type="ECO:0000256" key="7">
    <source>
        <dbReference type="ARBA" id="ARBA00034808"/>
    </source>
</evidence>
<dbReference type="GO" id="GO:0003677">
    <property type="term" value="F:DNA binding"/>
    <property type="evidence" value="ECO:0007669"/>
    <property type="project" value="InterPro"/>
</dbReference>
<dbReference type="PANTHER" id="PTHR11070">
    <property type="entry name" value="UVRD / RECB / PCRA DNA HELICASE FAMILY MEMBER"/>
    <property type="match status" value="1"/>
</dbReference>
<feature type="domain" description="UvrD-like helicase C-terminal" evidence="11">
    <location>
        <begin position="497"/>
        <end position="736"/>
    </location>
</feature>
<dbReference type="GO" id="GO:0016787">
    <property type="term" value="F:hydrolase activity"/>
    <property type="evidence" value="ECO:0007669"/>
    <property type="project" value="UniProtKB-UniRule"/>
</dbReference>
<comment type="catalytic activity">
    <reaction evidence="6">
        <text>Couples ATP hydrolysis with the unwinding of duplex DNA by translocating in the 3'-5' direction.</text>
        <dbReference type="EC" id="5.6.2.4"/>
    </reaction>
</comment>
<keyword evidence="2 9" id="KW-0378">Hydrolase</keyword>
<dbReference type="EMBL" id="CP136924">
    <property type="protein sequence ID" value="WXA01655.1"/>
    <property type="molecule type" value="Genomic_DNA"/>
</dbReference>
<dbReference type="PROSITE" id="PS51217">
    <property type="entry name" value="UVRD_HELICASE_CTER"/>
    <property type="match status" value="1"/>
</dbReference>
<dbReference type="EC" id="5.6.2.4" evidence="7"/>
<keyword evidence="14" id="KW-1185">Reference proteome</keyword>
<comment type="catalytic activity">
    <reaction evidence="8">
        <text>ATP + H2O = ADP + phosphate + H(+)</text>
        <dbReference type="Rhea" id="RHEA:13065"/>
        <dbReference type="ChEBI" id="CHEBI:15377"/>
        <dbReference type="ChEBI" id="CHEBI:15378"/>
        <dbReference type="ChEBI" id="CHEBI:30616"/>
        <dbReference type="ChEBI" id="CHEBI:43474"/>
        <dbReference type="ChEBI" id="CHEBI:456216"/>
        <dbReference type="EC" id="5.6.2.4"/>
    </reaction>
</comment>
<dbReference type="RefSeq" id="WP_338732365.1">
    <property type="nucleotide sequence ID" value="NZ_CP136924.1"/>
</dbReference>
<evidence type="ECO:0000256" key="6">
    <source>
        <dbReference type="ARBA" id="ARBA00034617"/>
    </source>
</evidence>
<feature type="binding site" evidence="9">
    <location>
        <begin position="12"/>
        <end position="19"/>
    </location>
    <ligand>
        <name>ATP</name>
        <dbReference type="ChEBI" id="CHEBI:30616"/>
    </ligand>
</feature>
<dbReference type="InterPro" id="IPR027417">
    <property type="entry name" value="P-loop_NTPase"/>
</dbReference>
<dbReference type="GO" id="GO:0005829">
    <property type="term" value="C:cytosol"/>
    <property type="evidence" value="ECO:0007669"/>
    <property type="project" value="TreeGrafter"/>
</dbReference>
<dbReference type="KEGG" id="mcaa:R3L15_13805"/>
<dbReference type="Gene3D" id="3.40.50.300">
    <property type="entry name" value="P-loop containing nucleotide triphosphate hydrolases"/>
    <property type="match status" value="3"/>
</dbReference>
<dbReference type="Pfam" id="PF13361">
    <property type="entry name" value="UvrD_C"/>
    <property type="match status" value="2"/>
</dbReference>
<evidence type="ECO:0000256" key="3">
    <source>
        <dbReference type="ARBA" id="ARBA00022806"/>
    </source>
</evidence>
<evidence type="ECO:0000256" key="8">
    <source>
        <dbReference type="ARBA" id="ARBA00048988"/>
    </source>
</evidence>
<dbReference type="EMBL" id="CP136925">
    <property type="protein sequence ID" value="WXA13185.1"/>
    <property type="molecule type" value="Genomic_DNA"/>
</dbReference>
<dbReference type="GO" id="GO:0000725">
    <property type="term" value="P:recombinational repair"/>
    <property type="evidence" value="ECO:0007669"/>
    <property type="project" value="TreeGrafter"/>
</dbReference>
<dbReference type="Proteomes" id="UP001368318">
    <property type="component" value="Chromosome"/>
</dbReference>
<dbReference type="PROSITE" id="PS51198">
    <property type="entry name" value="UVRD_HELICASE_ATP_BIND"/>
    <property type="match status" value="1"/>
</dbReference>
<dbReference type="Pfam" id="PF00580">
    <property type="entry name" value="UvrD-helicase"/>
    <property type="match status" value="1"/>
</dbReference>
<dbReference type="GO" id="GO:0043138">
    <property type="term" value="F:3'-5' DNA helicase activity"/>
    <property type="evidence" value="ECO:0007669"/>
    <property type="project" value="UniProtKB-EC"/>
</dbReference>
<dbReference type="Gene3D" id="1.10.3170.10">
    <property type="entry name" value="Recbcd, chain B, domain 2"/>
    <property type="match status" value="1"/>
</dbReference>
<dbReference type="GO" id="GO:0005524">
    <property type="term" value="F:ATP binding"/>
    <property type="evidence" value="ECO:0007669"/>
    <property type="project" value="UniProtKB-UniRule"/>
</dbReference>
<dbReference type="SUPFAM" id="SSF52540">
    <property type="entry name" value="P-loop containing nucleoside triphosphate hydrolases"/>
    <property type="match status" value="1"/>
</dbReference>
<protein>
    <recommendedName>
        <fullName evidence="7">DNA 3'-5' helicase</fullName>
        <ecNumber evidence="7">5.6.2.4</ecNumber>
    </recommendedName>
</protein>
<evidence type="ECO:0000256" key="5">
    <source>
        <dbReference type="ARBA" id="ARBA00023235"/>
    </source>
</evidence>
<dbReference type="PANTHER" id="PTHR11070:SF67">
    <property type="entry name" value="DNA 3'-5' HELICASE"/>
    <property type="match status" value="1"/>
</dbReference>
<proteinExistence type="predicted"/>
<keyword evidence="4 9" id="KW-0067">ATP-binding</keyword>
<keyword evidence="3 9" id="KW-0347">Helicase</keyword>
<accession>A0AAU6P6T4</accession>
<sequence length="1048" mass="120737">MPQQDTFTIYNASAGSGKTYTLVKNYLQIILASNNLLKFRTLLALTFTNKAVNEMKSRIIETLKLFSEESILTANHPMFNDLAQELSISPKDLHQKSATLLQTMVHNYAAFDISTIDKFNHRLIRTFAHDLKLPVNFEVELDTTYLLSKAVDLLIEEAGTNKKLTKVLVDFAIEKADDDRSWNIAYDFNQIAKLLINENDIPYINQLKGKTVTDFANLKTALLKTQKEKSDHIIKQAKDALELIEAASLEHNDFSRGSLPKYFTKLVNANFKDEFTAAWQKDLVENNTLYPKRVSDNIAQIINDIQPQLAAFFETTKTAIAEYNFLKNCIKNITPLSVIHAISETLDTIKKEDDLLLISEFNTLIHNEIKQQPAPFIYERLGEKFKHYFIDEFQDTSILQWTNLTPLISHALSNENLKGETGTAMLVGDAKQAIYRWRGGRAEQFIDLYTKHTNPFHIDAKEKSLEYNFRSAKTIVEFNNALFKHLSSFVFSNPNHAAIYQASEQKISIEKTGYVELSFLDVKEQDKDELHCEKTLQIIQQTLKEGFALGDICIITRKGKEGVAIAEYLNNQGLNVVSSESLLLSNAPEVQFLVNMFQLSLQPKNNETKFALLTFIAEHILNINDKHNFYAQYISLNPVDAFNRLCENQITFDFNDVSSLPIYEATESIIRAFNLCEKPNAYIQFFLDEILDYSHKHDASISGFLELWDRKKDKLSIAAPQQSNAIQIMTIHKSKGLEFPVVIFPYANQDIYFDKSKIWFPLNPDEFHGVPYVYINKNKELETYGKIGEQLYINSQSELELDAVNLLYVVLTRAVEQLYVISELDLDRKNQEKLKKYSGLLINYLKANQLWDNNKTEYHFGSSKRTLQPKTKQATKTLNRFISTPREQHRLKIVTNSGYLWNTNQEVAIERGNLVHNIMANIKTHDDINSVFKDYIIQGKITPTQEQNLKAMVLQISNHPQLTTYFNNQQVVYNEKDIITKEGTILRPDRIVIDKNQKVTILDYKTGQEEEKHQIQIERYHDALKDMGYKVTKKILIYINKEITVKEL</sequence>
<keyword evidence="5" id="KW-0413">Isomerase</keyword>
<evidence type="ECO:0000259" key="10">
    <source>
        <dbReference type="PROSITE" id="PS51198"/>
    </source>
</evidence>
<name>A0AAU6P6T4_9FLAO</name>
<evidence type="ECO:0000256" key="2">
    <source>
        <dbReference type="ARBA" id="ARBA00022801"/>
    </source>
</evidence>
<evidence type="ECO:0000313" key="12">
    <source>
        <dbReference type="EMBL" id="WXA01655.1"/>
    </source>
</evidence>
<organism evidence="13">
    <name type="scientific">Mangrovimonas cancribranchiae</name>
    <dbReference type="NCBI Taxonomy" id="3080055"/>
    <lineage>
        <taxon>Bacteria</taxon>
        <taxon>Pseudomonadati</taxon>
        <taxon>Bacteroidota</taxon>
        <taxon>Flavobacteriia</taxon>
        <taxon>Flavobacteriales</taxon>
        <taxon>Flavobacteriaceae</taxon>
        <taxon>Mangrovimonas</taxon>
    </lineage>
</organism>
<reference evidence="13 14" key="1">
    <citation type="submission" date="2023-10" db="EMBL/GenBank/DDBJ databases">
        <title>Culture-based analysis of two novel bacteria associated with mangrove crab gills.</title>
        <authorList>
            <person name="Yang X."/>
            <person name="Garuglieri E."/>
            <person name="Van Goethem M.W."/>
            <person name="Fusi M."/>
            <person name="Marasco R."/>
            <person name="Daffonchio D.G."/>
        </authorList>
    </citation>
    <scope>NUCLEOTIDE SEQUENCE</scope>
    <source>
        <strain evidence="13">UG2-1</strain>
        <strain evidence="12">UG2-2</strain>
        <strain evidence="14">UG2_2</strain>
    </source>
</reference>
<dbReference type="InterPro" id="IPR000212">
    <property type="entry name" value="DNA_helicase_UvrD/REP"/>
</dbReference>